<name>A0ABT8RGZ5_9BACT</name>
<feature type="transmembrane region" description="Helical" evidence="1">
    <location>
        <begin position="5"/>
        <end position="23"/>
    </location>
</feature>
<feature type="transmembrane region" description="Helical" evidence="1">
    <location>
        <begin position="325"/>
        <end position="347"/>
    </location>
</feature>
<feature type="transmembrane region" description="Helical" evidence="1">
    <location>
        <begin position="298"/>
        <end position="318"/>
    </location>
</feature>
<feature type="transmembrane region" description="Helical" evidence="1">
    <location>
        <begin position="387"/>
        <end position="409"/>
    </location>
</feature>
<feature type="transmembrane region" description="Helical" evidence="1">
    <location>
        <begin position="255"/>
        <end position="278"/>
    </location>
</feature>
<feature type="transmembrane region" description="Helical" evidence="1">
    <location>
        <begin position="228"/>
        <end position="246"/>
    </location>
</feature>
<evidence type="ECO:0000259" key="2">
    <source>
        <dbReference type="Pfam" id="PF02308"/>
    </source>
</evidence>
<dbReference type="InterPro" id="IPR025105">
    <property type="entry name" value="DUF4010"/>
</dbReference>
<dbReference type="Pfam" id="PF02308">
    <property type="entry name" value="MgtC"/>
    <property type="match status" value="1"/>
</dbReference>
<feature type="transmembrane region" description="Helical" evidence="1">
    <location>
        <begin position="194"/>
        <end position="216"/>
    </location>
</feature>
<keyword evidence="1" id="KW-1133">Transmembrane helix</keyword>
<reference evidence="4" key="1">
    <citation type="submission" date="2023-07" db="EMBL/GenBank/DDBJ databases">
        <title>The genome sequence of Rhodocytophaga aerolata KACC 12507.</title>
        <authorList>
            <person name="Zhang X."/>
        </authorList>
    </citation>
    <scope>NUCLEOTIDE SEQUENCE</scope>
    <source>
        <strain evidence="4">KACC 12507</strain>
    </source>
</reference>
<accession>A0ABT8RGZ5</accession>
<dbReference type="Pfam" id="PF13194">
    <property type="entry name" value="DUF4010"/>
    <property type="match status" value="1"/>
</dbReference>
<feature type="transmembrane region" description="Helical" evidence="1">
    <location>
        <begin position="56"/>
        <end position="75"/>
    </location>
</feature>
<feature type="transmembrane region" description="Helical" evidence="1">
    <location>
        <begin position="29"/>
        <end position="49"/>
    </location>
</feature>
<gene>
    <name evidence="4" type="ORF">Q0590_29405</name>
</gene>
<protein>
    <submittedName>
        <fullName evidence="4">MgtC/SapB family protein</fullName>
    </submittedName>
</protein>
<sequence length="423" mass="45043">MNVELIKIFGISLGLGLLVGLQREHANSAIAGIRTFPIITLFGTISGLLAQQFGGFVLAGALLAVAGLVIAVNIYHPSDDPGQTTEAAILLMFVVGAYLPFGNQPIAIACGAITAVLLHFKNPLHTLVSRFGYADIRVIMQFVLISLVILPILPDRTYGPYQVLNPRDIWLMVVLIVGIGIAGYFAYKFWGSKAGIILGGILGGLISSTATTVSYAKHSKEAPKLVKPAAFVITAASAIAFIRILVEIAVVAPRYLLTFALPLGVVLLVMIILSVITYTGNHHGQEKSMLEQKNPAQLKSALVFGLIYGLVVLGTAAAKDYFGRNGLYTVAIISGLTDVDAITLSTARLVNTQSLEPHAGWKIVLIASLSNLAFKAGIVATLGNRKLLLTMAMLFGITIGCGLLVLFLWPENLLTNLINQTDK</sequence>
<dbReference type="PANTHER" id="PTHR39084">
    <property type="entry name" value="MEMBRANE PROTEIN-RELATED"/>
    <property type="match status" value="1"/>
</dbReference>
<evidence type="ECO:0000256" key="1">
    <source>
        <dbReference type="SAM" id="Phobius"/>
    </source>
</evidence>
<proteinExistence type="predicted"/>
<feature type="domain" description="DUF4010" evidence="3">
    <location>
        <begin position="174"/>
        <end position="383"/>
    </location>
</feature>
<keyword evidence="5" id="KW-1185">Reference proteome</keyword>
<evidence type="ECO:0000313" key="4">
    <source>
        <dbReference type="EMBL" id="MDO1450428.1"/>
    </source>
</evidence>
<keyword evidence="1" id="KW-0472">Membrane</keyword>
<dbReference type="PANTHER" id="PTHR39084:SF1">
    <property type="entry name" value="DUF4010 DOMAIN-CONTAINING PROTEIN"/>
    <property type="match status" value="1"/>
</dbReference>
<organism evidence="4 5">
    <name type="scientific">Rhodocytophaga aerolata</name>
    <dbReference type="NCBI Taxonomy" id="455078"/>
    <lineage>
        <taxon>Bacteria</taxon>
        <taxon>Pseudomonadati</taxon>
        <taxon>Bacteroidota</taxon>
        <taxon>Cytophagia</taxon>
        <taxon>Cytophagales</taxon>
        <taxon>Rhodocytophagaceae</taxon>
        <taxon>Rhodocytophaga</taxon>
    </lineage>
</organism>
<dbReference type="RefSeq" id="WP_302041229.1">
    <property type="nucleotide sequence ID" value="NZ_JAUKPO010000030.1"/>
</dbReference>
<feature type="transmembrane region" description="Helical" evidence="1">
    <location>
        <begin position="169"/>
        <end position="187"/>
    </location>
</feature>
<feature type="transmembrane region" description="Helical" evidence="1">
    <location>
        <begin position="359"/>
        <end position="380"/>
    </location>
</feature>
<dbReference type="InterPro" id="IPR049177">
    <property type="entry name" value="MgtC_SapB_SrpB_YhiD_N"/>
</dbReference>
<dbReference type="EMBL" id="JAUKPO010000030">
    <property type="protein sequence ID" value="MDO1450428.1"/>
    <property type="molecule type" value="Genomic_DNA"/>
</dbReference>
<evidence type="ECO:0000313" key="5">
    <source>
        <dbReference type="Proteomes" id="UP001168528"/>
    </source>
</evidence>
<dbReference type="Proteomes" id="UP001168528">
    <property type="component" value="Unassembled WGS sequence"/>
</dbReference>
<comment type="caution">
    <text evidence="4">The sequence shown here is derived from an EMBL/GenBank/DDBJ whole genome shotgun (WGS) entry which is preliminary data.</text>
</comment>
<feature type="transmembrane region" description="Helical" evidence="1">
    <location>
        <begin position="87"/>
        <end position="120"/>
    </location>
</feature>
<feature type="domain" description="MgtC/SapB/SrpB/YhiD N-terminal" evidence="2">
    <location>
        <begin position="10"/>
        <end position="126"/>
    </location>
</feature>
<feature type="transmembrane region" description="Helical" evidence="1">
    <location>
        <begin position="132"/>
        <end position="153"/>
    </location>
</feature>
<evidence type="ECO:0000259" key="3">
    <source>
        <dbReference type="Pfam" id="PF13194"/>
    </source>
</evidence>
<keyword evidence="1" id="KW-0812">Transmembrane</keyword>